<evidence type="ECO:0000313" key="2">
    <source>
        <dbReference type="Proteomes" id="UP001162480"/>
    </source>
</evidence>
<keyword evidence="2" id="KW-1185">Reference proteome</keyword>
<dbReference type="Proteomes" id="UP001162480">
    <property type="component" value="Chromosome 30"/>
</dbReference>
<dbReference type="EMBL" id="OX597843">
    <property type="protein sequence ID" value="CAI9744234.1"/>
    <property type="molecule type" value="Genomic_DNA"/>
</dbReference>
<gene>
    <name evidence="1" type="ORF">OCTVUL_1B013718</name>
</gene>
<dbReference type="AlphaFoldDB" id="A0AA36C1F3"/>
<accession>A0AA36C1F3</accession>
<evidence type="ECO:0000313" key="1">
    <source>
        <dbReference type="EMBL" id="CAI9744234.1"/>
    </source>
</evidence>
<protein>
    <submittedName>
        <fullName evidence="1">Uncharacterized protein</fullName>
    </submittedName>
</protein>
<dbReference type="Gene3D" id="1.25.40.20">
    <property type="entry name" value="Ankyrin repeat-containing domain"/>
    <property type="match status" value="1"/>
</dbReference>
<dbReference type="InterPro" id="IPR002110">
    <property type="entry name" value="Ankyrin_rpt"/>
</dbReference>
<proteinExistence type="predicted"/>
<name>A0AA36C1F3_OCTVU</name>
<dbReference type="InterPro" id="IPR036770">
    <property type="entry name" value="Ankyrin_rpt-contain_sf"/>
</dbReference>
<sequence>MFEKFFLEINQTGSFGEMYLIAACKPGNTVVINWLIDAGTDLDTRDIFGHTALHYYVIGRIHKIPMVTHFCPLGNSGNTPLHFAVLKSVPSGRPIHKYNTYGSSMERTFECGHTACKERGWELNRCRLCKNPTVKKKIVVGR</sequence>
<dbReference type="SUPFAM" id="SSF48403">
    <property type="entry name" value="Ankyrin repeat"/>
    <property type="match status" value="1"/>
</dbReference>
<dbReference type="Pfam" id="PF12796">
    <property type="entry name" value="Ank_2"/>
    <property type="match status" value="1"/>
</dbReference>
<organism evidence="1 2">
    <name type="scientific">Octopus vulgaris</name>
    <name type="common">Common octopus</name>
    <dbReference type="NCBI Taxonomy" id="6645"/>
    <lineage>
        <taxon>Eukaryota</taxon>
        <taxon>Metazoa</taxon>
        <taxon>Spiralia</taxon>
        <taxon>Lophotrochozoa</taxon>
        <taxon>Mollusca</taxon>
        <taxon>Cephalopoda</taxon>
        <taxon>Coleoidea</taxon>
        <taxon>Octopodiformes</taxon>
        <taxon>Octopoda</taxon>
        <taxon>Incirrata</taxon>
        <taxon>Octopodidae</taxon>
        <taxon>Octopus</taxon>
    </lineage>
</organism>
<reference evidence="1" key="1">
    <citation type="submission" date="2023-08" db="EMBL/GenBank/DDBJ databases">
        <authorList>
            <person name="Alioto T."/>
            <person name="Alioto T."/>
            <person name="Gomez Garrido J."/>
        </authorList>
    </citation>
    <scope>NUCLEOTIDE SEQUENCE</scope>
</reference>